<keyword evidence="1" id="KW-0479">Metal-binding</keyword>
<feature type="compositionally biased region" description="Basic and acidic residues" evidence="6">
    <location>
        <begin position="722"/>
        <end position="735"/>
    </location>
</feature>
<evidence type="ECO:0000256" key="3">
    <source>
        <dbReference type="ARBA" id="ARBA00022833"/>
    </source>
</evidence>
<dbReference type="InterPro" id="IPR036443">
    <property type="entry name" value="Znf_RanBP2_sf"/>
</dbReference>
<dbReference type="InterPro" id="IPR042201">
    <property type="entry name" value="FH2_Formin_sf"/>
</dbReference>
<dbReference type="PANTHER" id="PTHR45725:SF1">
    <property type="entry name" value="DISHEVELLED ASSOCIATED ACTIVATOR OF MORPHOGENESIS, ISOFORM D"/>
    <property type="match status" value="1"/>
</dbReference>
<feature type="domain" description="RanBP2-type" evidence="7">
    <location>
        <begin position="241"/>
        <end position="272"/>
    </location>
</feature>
<dbReference type="PROSITE" id="PS50084">
    <property type="entry name" value="KH_TYPE_1"/>
    <property type="match status" value="1"/>
</dbReference>
<gene>
    <name evidence="9" type="primary">FH3</name>
    <name evidence="9" type="ORF">SPIL2461_LOCUS12619</name>
</gene>
<dbReference type="OrthoDB" id="1668162at2759"/>
<evidence type="ECO:0000256" key="1">
    <source>
        <dbReference type="ARBA" id="ARBA00022723"/>
    </source>
</evidence>
<evidence type="ECO:0000256" key="4">
    <source>
        <dbReference type="PROSITE-ProRule" id="PRU00117"/>
    </source>
</evidence>
<feature type="compositionally biased region" description="Basic residues" evidence="6">
    <location>
        <begin position="686"/>
        <end position="696"/>
    </location>
</feature>
<dbReference type="InterPro" id="IPR015425">
    <property type="entry name" value="FH2_Formin"/>
</dbReference>
<dbReference type="InterPro" id="IPR051425">
    <property type="entry name" value="Formin_Homology"/>
</dbReference>
<feature type="region of interest" description="Disordered" evidence="6">
    <location>
        <begin position="1105"/>
        <end position="1180"/>
    </location>
</feature>
<keyword evidence="10" id="KW-1185">Reference proteome</keyword>
<dbReference type="Gene3D" id="3.80.10.10">
    <property type="entry name" value="Ribonuclease Inhibitor"/>
    <property type="match status" value="1"/>
</dbReference>
<evidence type="ECO:0000313" key="10">
    <source>
        <dbReference type="Proteomes" id="UP000649617"/>
    </source>
</evidence>
<comment type="caution">
    <text evidence="9">The sequence shown here is derived from an EMBL/GenBank/DDBJ whole genome shotgun (WGS) entry which is preliminary data.</text>
</comment>
<feature type="region of interest" description="Disordered" evidence="6">
    <location>
        <begin position="1204"/>
        <end position="1250"/>
    </location>
</feature>
<evidence type="ECO:0000259" key="7">
    <source>
        <dbReference type="PROSITE" id="PS50199"/>
    </source>
</evidence>
<feature type="region of interest" description="Disordered" evidence="6">
    <location>
        <begin position="673"/>
        <end position="745"/>
    </location>
</feature>
<dbReference type="InterPro" id="IPR032675">
    <property type="entry name" value="LRR_dom_sf"/>
</dbReference>
<organism evidence="9 10">
    <name type="scientific">Symbiodinium pilosum</name>
    <name type="common">Dinoflagellate</name>
    <dbReference type="NCBI Taxonomy" id="2952"/>
    <lineage>
        <taxon>Eukaryota</taxon>
        <taxon>Sar</taxon>
        <taxon>Alveolata</taxon>
        <taxon>Dinophyceae</taxon>
        <taxon>Suessiales</taxon>
        <taxon>Symbiodiniaceae</taxon>
        <taxon>Symbiodinium</taxon>
    </lineage>
</organism>
<dbReference type="Proteomes" id="UP000649617">
    <property type="component" value="Unassembled WGS sequence"/>
</dbReference>
<feature type="domain" description="FH2" evidence="8">
    <location>
        <begin position="732"/>
        <end position="1126"/>
    </location>
</feature>
<proteinExistence type="predicted"/>
<sequence>MSWNWQKNGAPFDEAADNFIKKCKLDDASITLLSGIPEALKEEIISNSSLDWETGLSYKRFFRIVQDAWISQLRLQEHRELMNMIRDVPEEDMRIVIMKFDKTRTKDKNVAARLMSFIQSVLRTSQHEQGTPYRSMVADCFIPEKDVGRILGECGTTMKKIVQRICEVLQHDDRKHGHRPLVQMAYSDGCGRFEVLLYPPFNNESAFEDASVAVREMVQHIIENPNDFLQTSNCKMPPRLQLDDWLCPNKKCRNVCFARRTTCLRCGEPKPAEWTPAHLAQNGKQKRIRVVPMKELVKEMELASDCCRVLWLIPEDERLHLLGPEGHTVQSIKHEAGLHSLLLTREAETETYFGEVYAQVHIAGRPEGTRKALTTINALVGGRLAEDGFEQLLEASKSALRVSPAGLTFQCLTELPEIREAMARTRLLRQAVGLRTLLEILGQWPEYFCIHRQLEVAEASFWLAHCIVFLGLSGNPVGNAGAKAIAAAAAACTQDPRCLSFRAPWGLEQLDLARTQVGQDGCDALAGAVAARAALATEASHRLADGTLNQAELEEKWGRRHPSGLAVAGVEACSAEVTAMLHSAHVRLAAHWPFSSEDMQLPSSRALDSTQLPWLTAEEDSDMEDVAQKEAGLVNVQLEESYFGGVCQRFAPKLADTLSCNVDKSKNLVEQVQAAPADSTAEAATHKRSAPAKGKGKSTAAKGMGPPPKGKGKTLPCKGKHKGAEGKERTEDNPTKRPAPFGRRIHWVQPRYSQPAHETVFGDADAAVDLDTDALASLLNGTNTKTAPKSRATQQRKAEGIKVLDASRAQNIAIVLSKLPVSSEEVCEALESLEFSRLAISDDMVELLTSVLPTHEESLKLKSHQNSPELLRDIEQKVLPFCFLQRATARLRLFRLAASHAENSRAYLRRCQTLSLAAMEAKSSLELRKVLAMILQIANYINHGKDFGGGAHAFSIETLAAITSFRLGSMSTLQFLCVTLRRANPTFLESLSGSLMNVPAAAREKSVHLKSCVQSFLKEVEFAEREVLHLPEDQPASEAMATLLKDLQAEAADLTDSLAAAFDKCEEVQEYFCTSEEKQKDTTPPYELFFSYLSDFLDSLRKAWKETQPASQQNRPPATQRPRRRRDSEKPRADTSTTRVSLTTCRRAFPDESVPGTRRNSGGIVSSTQSEPSLETVGTGAEKHGKFWEMDMDVEALLSDIFAPHEDNDKGSRCPPHAPNAEVEPRPSVTEEPFNAGQQTQASEVQIDVDDLIDSIFD</sequence>
<accession>A0A812SNQ5</accession>
<dbReference type="SMART" id="SM00547">
    <property type="entry name" value="ZnF_RBZ"/>
    <property type="match status" value="1"/>
</dbReference>
<dbReference type="SMART" id="SM00498">
    <property type="entry name" value="FH2"/>
    <property type="match status" value="1"/>
</dbReference>
<dbReference type="PROSITE" id="PS50199">
    <property type="entry name" value="ZF_RANBP2_2"/>
    <property type="match status" value="1"/>
</dbReference>
<dbReference type="PROSITE" id="PS51444">
    <property type="entry name" value="FH2"/>
    <property type="match status" value="1"/>
</dbReference>
<dbReference type="SUPFAM" id="SSF90209">
    <property type="entry name" value="Ran binding protein zinc finger-like"/>
    <property type="match status" value="1"/>
</dbReference>
<dbReference type="Gene3D" id="4.10.1060.10">
    <property type="entry name" value="Zinc finger, RanBP2-type"/>
    <property type="match status" value="1"/>
</dbReference>
<evidence type="ECO:0000313" key="9">
    <source>
        <dbReference type="EMBL" id="CAE7489930.1"/>
    </source>
</evidence>
<feature type="compositionally biased region" description="Polar residues" evidence="6">
    <location>
        <begin position="1134"/>
        <end position="1144"/>
    </location>
</feature>
<evidence type="ECO:0000256" key="6">
    <source>
        <dbReference type="SAM" id="MobiDB-lite"/>
    </source>
</evidence>
<dbReference type="SUPFAM" id="SSF101447">
    <property type="entry name" value="Formin homology 2 domain (FH2 domain)"/>
    <property type="match status" value="1"/>
</dbReference>
<dbReference type="AlphaFoldDB" id="A0A812SNQ5"/>
<evidence type="ECO:0000259" key="8">
    <source>
        <dbReference type="PROSITE" id="PS51444"/>
    </source>
</evidence>
<dbReference type="GO" id="GO:0008270">
    <property type="term" value="F:zinc ion binding"/>
    <property type="evidence" value="ECO:0007669"/>
    <property type="project" value="UniProtKB-KW"/>
</dbReference>
<evidence type="ECO:0000256" key="5">
    <source>
        <dbReference type="PROSITE-ProRule" id="PRU00322"/>
    </source>
</evidence>
<evidence type="ECO:0000256" key="2">
    <source>
        <dbReference type="ARBA" id="ARBA00022771"/>
    </source>
</evidence>
<dbReference type="EMBL" id="CAJNIZ010026191">
    <property type="protein sequence ID" value="CAE7489930.1"/>
    <property type="molecule type" value="Genomic_DNA"/>
</dbReference>
<dbReference type="PANTHER" id="PTHR45725">
    <property type="entry name" value="FORMIN HOMOLOGY 2 FAMILY MEMBER"/>
    <property type="match status" value="1"/>
</dbReference>
<reference evidence="9" key="1">
    <citation type="submission" date="2021-02" db="EMBL/GenBank/DDBJ databases">
        <authorList>
            <person name="Dougan E. K."/>
            <person name="Rhodes N."/>
            <person name="Thang M."/>
            <person name="Chan C."/>
        </authorList>
    </citation>
    <scope>NUCLEOTIDE SEQUENCE</scope>
</reference>
<name>A0A812SNQ5_SYMPI</name>
<dbReference type="InterPro" id="IPR001876">
    <property type="entry name" value="Znf_RanBP2"/>
</dbReference>
<keyword evidence="3" id="KW-0862">Zinc</keyword>
<feature type="compositionally biased region" description="Low complexity" evidence="6">
    <location>
        <begin position="674"/>
        <end position="683"/>
    </location>
</feature>
<protein>
    <submittedName>
        <fullName evidence="9">FH3 protein</fullName>
    </submittedName>
</protein>
<keyword evidence="4" id="KW-0694">RNA-binding</keyword>
<dbReference type="Pfam" id="PF02181">
    <property type="entry name" value="FH2"/>
    <property type="match status" value="1"/>
</dbReference>
<feature type="compositionally biased region" description="Polar residues" evidence="6">
    <location>
        <begin position="1158"/>
        <end position="1173"/>
    </location>
</feature>
<dbReference type="Gene3D" id="1.20.58.2220">
    <property type="entry name" value="Formin, FH2 domain"/>
    <property type="match status" value="1"/>
</dbReference>
<keyword evidence="2 5" id="KW-0863">Zinc-finger</keyword>
<dbReference type="GO" id="GO:0003723">
    <property type="term" value="F:RNA binding"/>
    <property type="evidence" value="ECO:0007669"/>
    <property type="project" value="UniProtKB-UniRule"/>
</dbReference>